<feature type="transmembrane region" description="Helical" evidence="1">
    <location>
        <begin position="351"/>
        <end position="371"/>
    </location>
</feature>
<dbReference type="AlphaFoldDB" id="A0A1F4UQ94"/>
<evidence type="ECO:0000313" key="2">
    <source>
        <dbReference type="EMBL" id="OGC47089.1"/>
    </source>
</evidence>
<sequence>MGKYTTYNEPWVDEEIERHIKIAADKIKAHLPQVLSIFLVGGFGRGEGSVRLEKEQKKIIPINDYDLYLIAEKPIEEDRLNKTAKEIEKEAGSRGYSLYGYSEKEFYFDLRLVTLAQLKKLPPLIKYYEFRHSSMLIFGEDLRNLMPEFNKNDLPFSDGLRFLLNRICHITEWFSVNYLKNESVKDWEKETLIYDMSKTYLECATILTLLRGYYEPTYQKRLEQLVVHEGEFKELWQRFPDLLNKIKYFTGQKLQPNFKEIKDIKKIWFETRDCAIGVLEFVLKEKYGAGNWRDFKRIAAKNYFKPYLSVFLFNRFGTLEFLSLLANLLLHKYLNLLWFFRLIKFKKNIHWPLLFGFIDPGILIFYASLFLCQAVRNDGGLNKEMMVQGIKILKSIYPFKTPPYDLDGYENLRKIFSDIWRLYYFQKLL</sequence>
<evidence type="ECO:0000256" key="1">
    <source>
        <dbReference type="SAM" id="Phobius"/>
    </source>
</evidence>
<dbReference type="Proteomes" id="UP000176444">
    <property type="component" value="Unassembled WGS sequence"/>
</dbReference>
<organism evidence="2 3">
    <name type="scientific">candidate division WWE3 bacterium RIFCSPHIGHO2_01_FULL_35_17</name>
    <dbReference type="NCBI Taxonomy" id="1802614"/>
    <lineage>
        <taxon>Bacteria</taxon>
        <taxon>Katanobacteria</taxon>
    </lineage>
</organism>
<name>A0A1F4UQ94_UNCKA</name>
<dbReference type="EMBL" id="MEUX01000022">
    <property type="protein sequence ID" value="OGC47089.1"/>
    <property type="molecule type" value="Genomic_DNA"/>
</dbReference>
<keyword evidence="1" id="KW-1133">Transmembrane helix</keyword>
<keyword evidence="1" id="KW-0472">Membrane</keyword>
<protein>
    <submittedName>
        <fullName evidence="2">Uncharacterized protein</fullName>
    </submittedName>
</protein>
<accession>A0A1F4UQ94</accession>
<evidence type="ECO:0000313" key="3">
    <source>
        <dbReference type="Proteomes" id="UP000176444"/>
    </source>
</evidence>
<proteinExistence type="predicted"/>
<reference evidence="2 3" key="1">
    <citation type="journal article" date="2016" name="Nat. Commun.">
        <title>Thousands of microbial genomes shed light on interconnected biogeochemical processes in an aquifer system.</title>
        <authorList>
            <person name="Anantharaman K."/>
            <person name="Brown C.T."/>
            <person name="Hug L.A."/>
            <person name="Sharon I."/>
            <person name="Castelle C.J."/>
            <person name="Probst A.J."/>
            <person name="Thomas B.C."/>
            <person name="Singh A."/>
            <person name="Wilkins M.J."/>
            <person name="Karaoz U."/>
            <person name="Brodie E.L."/>
            <person name="Williams K.H."/>
            <person name="Hubbard S.S."/>
            <person name="Banfield J.F."/>
        </authorList>
    </citation>
    <scope>NUCLEOTIDE SEQUENCE [LARGE SCALE GENOMIC DNA]</scope>
</reference>
<keyword evidence="1" id="KW-0812">Transmembrane</keyword>
<gene>
    <name evidence="2" type="ORF">A2713_01865</name>
</gene>
<comment type="caution">
    <text evidence="2">The sequence shown here is derived from an EMBL/GenBank/DDBJ whole genome shotgun (WGS) entry which is preliminary data.</text>
</comment>
<feature type="transmembrane region" description="Helical" evidence="1">
    <location>
        <begin position="307"/>
        <end position="330"/>
    </location>
</feature>